<proteinExistence type="predicted"/>
<name>A0A6B8M7V0_9HYPH</name>
<organism evidence="1 2">
    <name type="scientific">Methylocystis parvus</name>
    <dbReference type="NCBI Taxonomy" id="134"/>
    <lineage>
        <taxon>Bacteria</taxon>
        <taxon>Pseudomonadati</taxon>
        <taxon>Pseudomonadota</taxon>
        <taxon>Alphaproteobacteria</taxon>
        <taxon>Hyphomicrobiales</taxon>
        <taxon>Methylocystaceae</taxon>
        <taxon>Methylocystis</taxon>
    </lineage>
</organism>
<dbReference type="EMBL" id="CP044331">
    <property type="protein sequence ID" value="QGM98475.1"/>
    <property type="molecule type" value="Genomic_DNA"/>
</dbReference>
<keyword evidence="2" id="KW-1185">Reference proteome</keyword>
<evidence type="ECO:0000313" key="1">
    <source>
        <dbReference type="EMBL" id="QGM98475.1"/>
    </source>
</evidence>
<evidence type="ECO:0000313" key="2">
    <source>
        <dbReference type="Proteomes" id="UP000422569"/>
    </source>
</evidence>
<dbReference type="AlphaFoldDB" id="A0A6B8M7V0"/>
<gene>
    <name evidence="1" type="ORF">F7D14_13995</name>
</gene>
<dbReference type="Proteomes" id="UP000422569">
    <property type="component" value="Chromosome"/>
</dbReference>
<protein>
    <submittedName>
        <fullName evidence="1">Uncharacterized protein</fullName>
    </submittedName>
</protein>
<reference evidence="1 2" key="1">
    <citation type="submission" date="2019-09" db="EMBL/GenBank/DDBJ databases">
        <title>Isolation and complete genome sequencing of Methylocystis species.</title>
        <authorList>
            <person name="Rumah B.L."/>
            <person name="Stead C.E."/>
            <person name="Stevens B.C."/>
            <person name="Minton N.P."/>
            <person name="Grosse-Honebrink A."/>
            <person name="Zhang Y."/>
        </authorList>
    </citation>
    <scope>NUCLEOTIDE SEQUENCE [LARGE SCALE GENOMIC DNA]</scope>
    <source>
        <strain evidence="1 2">BRCS2</strain>
    </source>
</reference>
<dbReference type="KEGG" id="mpar:F7D14_13995"/>
<accession>A0A6B8M7V0</accession>
<sequence length="94" mass="10055">MPFIIEINCGAPVSMARRLLTYGRGDVAIPQRGPSAGDPPRRRVECEPKRTALPVEPELAFCDVLVVSASILGLVATTIALVRLVDVGLDALCR</sequence>
<dbReference type="RefSeq" id="WP_016918093.1">
    <property type="nucleotide sequence ID" value="NZ_CP044331.1"/>
</dbReference>